<reference evidence="2 3" key="1">
    <citation type="journal article" date="2013" name="PLoS ONE">
        <title>Genomic and secretomic analyses reveal unique features of the lignocellulolytic enzyme system of Penicillium decumbens.</title>
        <authorList>
            <person name="Liu G."/>
            <person name="Zhang L."/>
            <person name="Wei X."/>
            <person name="Zou G."/>
            <person name="Qin Y."/>
            <person name="Ma L."/>
            <person name="Li J."/>
            <person name="Zheng H."/>
            <person name="Wang S."/>
            <person name="Wang C."/>
            <person name="Xun L."/>
            <person name="Zhao G.-P."/>
            <person name="Zhou Z."/>
            <person name="Qu Y."/>
        </authorList>
    </citation>
    <scope>NUCLEOTIDE SEQUENCE [LARGE SCALE GENOMIC DNA]</scope>
    <source>
        <strain evidence="3">114-2 / CGMCC 5302</strain>
    </source>
</reference>
<evidence type="ECO:0000313" key="2">
    <source>
        <dbReference type="EMBL" id="EPS31000.1"/>
    </source>
</evidence>
<dbReference type="eggNOG" id="ENOG502SMDA">
    <property type="taxonomic scope" value="Eukaryota"/>
</dbReference>
<dbReference type="InterPro" id="IPR016040">
    <property type="entry name" value="NAD(P)-bd_dom"/>
</dbReference>
<dbReference type="Pfam" id="PF13460">
    <property type="entry name" value="NAD_binding_10"/>
    <property type="match status" value="1"/>
</dbReference>
<dbReference type="Gene3D" id="3.40.50.720">
    <property type="entry name" value="NAD(P)-binding Rossmann-like Domain"/>
    <property type="match status" value="1"/>
</dbReference>
<dbReference type="InterPro" id="IPR036291">
    <property type="entry name" value="NAD(P)-bd_dom_sf"/>
</dbReference>
<dbReference type="AlphaFoldDB" id="S7ZK46"/>
<keyword evidence="3" id="KW-1185">Reference proteome</keyword>
<dbReference type="OrthoDB" id="419598at2759"/>
<dbReference type="STRING" id="933388.S7ZK46"/>
<accession>S7ZK46</accession>
<gene>
    <name evidence="2" type="ORF">PDE_05954</name>
</gene>
<dbReference type="HOGENOM" id="CLU_007383_10_0_1"/>
<dbReference type="Proteomes" id="UP000019376">
    <property type="component" value="Unassembled WGS sequence"/>
</dbReference>
<sequence>MSVIVFGPTGSVGSIVALKAHNHGSKVYLAMRNTHKPIPGLSPQDERNGTYERVQADLSDPDSVAAAIQSSGAKRAFIYLAHGSPDHMKTTLQALKAAGVEFIVFLSSYTVGMRGSGDGEKLQDIPSSEVIPYVHARVEMNLDEVFGSENYVALRPGGFATNMLFFKEGIAAGEVKMYKGKMTYDCIAPRDIGLVGGTILVQGPRNGQRKVYLYGPRVLSQIEGIEGIGKVIGKEIKIIGVGEEEGREMYVRNGIPKAVVDYLMRITNMEGVYVHERPDYDVGVENVRLYTGIPAMGFEEWVQENHHHFL</sequence>
<dbReference type="PhylomeDB" id="S7ZK46"/>
<feature type="domain" description="NAD(P)-binding" evidence="1">
    <location>
        <begin position="7"/>
        <end position="159"/>
    </location>
</feature>
<evidence type="ECO:0000259" key="1">
    <source>
        <dbReference type="Pfam" id="PF13460"/>
    </source>
</evidence>
<proteinExistence type="predicted"/>
<protein>
    <recommendedName>
        <fullName evidence="1">NAD(P)-binding domain-containing protein</fullName>
    </recommendedName>
</protein>
<organism evidence="2 3">
    <name type="scientific">Penicillium oxalicum (strain 114-2 / CGMCC 5302)</name>
    <name type="common">Penicillium decumbens</name>
    <dbReference type="NCBI Taxonomy" id="933388"/>
    <lineage>
        <taxon>Eukaryota</taxon>
        <taxon>Fungi</taxon>
        <taxon>Dikarya</taxon>
        <taxon>Ascomycota</taxon>
        <taxon>Pezizomycotina</taxon>
        <taxon>Eurotiomycetes</taxon>
        <taxon>Eurotiomycetidae</taxon>
        <taxon>Eurotiales</taxon>
        <taxon>Aspergillaceae</taxon>
        <taxon>Penicillium</taxon>
    </lineage>
</organism>
<dbReference type="InterPro" id="IPR051604">
    <property type="entry name" value="Ergot_Alk_Oxidoreductase"/>
</dbReference>
<name>S7ZK46_PENO1</name>
<dbReference type="PANTHER" id="PTHR43162">
    <property type="match status" value="1"/>
</dbReference>
<dbReference type="PANTHER" id="PTHR43162:SF1">
    <property type="entry name" value="PRESTALK A DIFFERENTIATION PROTEIN A"/>
    <property type="match status" value="1"/>
</dbReference>
<dbReference type="EMBL" id="KB644412">
    <property type="protein sequence ID" value="EPS31000.1"/>
    <property type="molecule type" value="Genomic_DNA"/>
</dbReference>
<evidence type="ECO:0000313" key="3">
    <source>
        <dbReference type="Proteomes" id="UP000019376"/>
    </source>
</evidence>
<dbReference type="SUPFAM" id="SSF51735">
    <property type="entry name" value="NAD(P)-binding Rossmann-fold domains"/>
    <property type="match status" value="1"/>
</dbReference>